<evidence type="ECO:0000256" key="11">
    <source>
        <dbReference type="RuleBase" id="RU367023"/>
    </source>
</evidence>
<dbReference type="PANTHER" id="PTHR12317">
    <property type="entry name" value="DIACYLGLYCEROL O-ACYLTRANSFERASE"/>
    <property type="match status" value="1"/>
</dbReference>
<evidence type="ECO:0000256" key="7">
    <source>
        <dbReference type="ARBA" id="ARBA00022989"/>
    </source>
</evidence>
<keyword evidence="6 11" id="KW-0256">Endoplasmic reticulum</keyword>
<reference evidence="13" key="2">
    <citation type="submission" date="2018-02" db="UniProtKB">
        <authorList>
            <consortium name="EnsemblPlants"/>
        </authorList>
    </citation>
    <scope>IDENTIFICATION</scope>
    <source>
        <strain evidence="13">Williams 82</strain>
    </source>
</reference>
<dbReference type="InterPro" id="IPR007130">
    <property type="entry name" value="DAGAT"/>
</dbReference>
<dbReference type="STRING" id="3847.A0A0R0G008"/>
<name>A0A0R0G008_SOYBN</name>
<dbReference type="GO" id="GO:0005789">
    <property type="term" value="C:endoplasmic reticulum membrane"/>
    <property type="evidence" value="ECO:0000318"/>
    <property type="project" value="GO_Central"/>
</dbReference>
<evidence type="ECO:0000256" key="9">
    <source>
        <dbReference type="ARBA" id="ARBA00023136"/>
    </source>
</evidence>
<dbReference type="OMA" id="FYCCVFY"/>
<dbReference type="Pfam" id="PF03982">
    <property type="entry name" value="DAGAT"/>
    <property type="match status" value="1"/>
</dbReference>
<dbReference type="ExpressionAtlas" id="A0A0R0G008">
    <property type="expression patterns" value="baseline and differential"/>
</dbReference>
<evidence type="ECO:0000256" key="6">
    <source>
        <dbReference type="ARBA" id="ARBA00022824"/>
    </source>
</evidence>
<dbReference type="GO" id="GO:0019432">
    <property type="term" value="P:triglyceride biosynthetic process"/>
    <property type="evidence" value="ECO:0000318"/>
    <property type="project" value="GO_Central"/>
</dbReference>
<evidence type="ECO:0000256" key="8">
    <source>
        <dbReference type="ARBA" id="ARBA00023098"/>
    </source>
</evidence>
<keyword evidence="8" id="KW-0443">Lipid metabolism</keyword>
<dbReference type="EC" id="2.3.1.-" evidence="11"/>
<evidence type="ECO:0000313" key="12">
    <source>
        <dbReference type="EMBL" id="KRH07871.1"/>
    </source>
</evidence>
<dbReference type="CDD" id="cd07987">
    <property type="entry name" value="LPLAT_MGAT-like"/>
    <property type="match status" value="1"/>
</dbReference>
<evidence type="ECO:0000313" key="13">
    <source>
        <dbReference type="EnsemblPlants" id="KRH07871"/>
    </source>
</evidence>
<proteinExistence type="inferred from homology"/>
<dbReference type="AlphaFoldDB" id="A0A0R0G008"/>
<evidence type="ECO:0000256" key="4">
    <source>
        <dbReference type="ARBA" id="ARBA00022679"/>
    </source>
</evidence>
<feature type="transmembrane region" description="Helical" evidence="11">
    <location>
        <begin position="47"/>
        <end position="65"/>
    </location>
</feature>
<gene>
    <name evidence="13" type="primary">LOC100818670</name>
    <name evidence="12" type="ORF">GLYMA_16G115800</name>
</gene>
<reference evidence="12 13" key="1">
    <citation type="journal article" date="2010" name="Nature">
        <title>Genome sequence of the palaeopolyploid soybean.</title>
        <authorList>
            <person name="Schmutz J."/>
            <person name="Cannon S.B."/>
            <person name="Schlueter J."/>
            <person name="Ma J."/>
            <person name="Mitros T."/>
            <person name="Nelson W."/>
            <person name="Hyten D.L."/>
            <person name="Song Q."/>
            <person name="Thelen J.J."/>
            <person name="Cheng J."/>
            <person name="Xu D."/>
            <person name="Hellsten U."/>
            <person name="May G.D."/>
            <person name="Yu Y."/>
            <person name="Sakurai T."/>
            <person name="Umezawa T."/>
            <person name="Bhattacharyya M.K."/>
            <person name="Sandhu D."/>
            <person name="Valliyodan B."/>
            <person name="Lindquist E."/>
            <person name="Peto M."/>
            <person name="Grant D."/>
            <person name="Shu S."/>
            <person name="Goodstein D."/>
            <person name="Barry K."/>
            <person name="Futrell-Griggs M."/>
            <person name="Abernathy B."/>
            <person name="Du J."/>
            <person name="Tian Z."/>
            <person name="Zhu L."/>
            <person name="Gill N."/>
            <person name="Joshi T."/>
            <person name="Libault M."/>
            <person name="Sethuraman A."/>
            <person name="Zhang X.-C."/>
            <person name="Shinozaki K."/>
            <person name="Nguyen H.T."/>
            <person name="Wing R.A."/>
            <person name="Cregan P."/>
            <person name="Specht J."/>
            <person name="Grimwood J."/>
            <person name="Rokhsar D."/>
            <person name="Stacey G."/>
            <person name="Shoemaker R.C."/>
            <person name="Jackson S.A."/>
        </authorList>
    </citation>
    <scope>NUCLEOTIDE SEQUENCE</scope>
    <source>
        <strain evidence="13">cv. Williams 82</strain>
        <tissue evidence="12">Callus</tissue>
    </source>
</reference>
<evidence type="ECO:0000313" key="14">
    <source>
        <dbReference type="Proteomes" id="UP000008827"/>
    </source>
</evidence>
<organism evidence="12">
    <name type="scientific">Glycine max</name>
    <name type="common">Soybean</name>
    <name type="synonym">Glycine hispida</name>
    <dbReference type="NCBI Taxonomy" id="3847"/>
    <lineage>
        <taxon>Eukaryota</taxon>
        <taxon>Viridiplantae</taxon>
        <taxon>Streptophyta</taxon>
        <taxon>Embryophyta</taxon>
        <taxon>Tracheophyta</taxon>
        <taxon>Spermatophyta</taxon>
        <taxon>Magnoliopsida</taxon>
        <taxon>eudicotyledons</taxon>
        <taxon>Gunneridae</taxon>
        <taxon>Pentapetalae</taxon>
        <taxon>rosids</taxon>
        <taxon>fabids</taxon>
        <taxon>Fabales</taxon>
        <taxon>Fabaceae</taxon>
        <taxon>Papilionoideae</taxon>
        <taxon>50 kb inversion clade</taxon>
        <taxon>NPAAA clade</taxon>
        <taxon>indigoferoid/millettioid clade</taxon>
        <taxon>Phaseoleae</taxon>
        <taxon>Glycine</taxon>
        <taxon>Glycine subgen. Soja</taxon>
    </lineage>
</organism>
<protein>
    <recommendedName>
        <fullName evidence="11">Acyltransferase</fullName>
        <ecNumber evidence="11">2.3.1.-</ecNumber>
    </recommendedName>
</protein>
<evidence type="ECO:0000256" key="1">
    <source>
        <dbReference type="ARBA" id="ARBA00004477"/>
    </source>
</evidence>
<reference evidence="12" key="3">
    <citation type="submission" date="2018-07" db="EMBL/GenBank/DDBJ databases">
        <title>WGS assembly of Glycine max.</title>
        <authorList>
            <person name="Schmutz J."/>
            <person name="Cannon S."/>
            <person name="Schlueter J."/>
            <person name="Ma J."/>
            <person name="Mitros T."/>
            <person name="Nelson W."/>
            <person name="Hyten D."/>
            <person name="Song Q."/>
            <person name="Thelen J."/>
            <person name="Cheng J."/>
            <person name="Xu D."/>
            <person name="Hellsten U."/>
            <person name="May G."/>
            <person name="Yu Y."/>
            <person name="Sakurai T."/>
            <person name="Umezawa T."/>
            <person name="Bhattacharyya M."/>
            <person name="Sandhu D."/>
            <person name="Valliyodan B."/>
            <person name="Lindquist E."/>
            <person name="Peto M."/>
            <person name="Grant D."/>
            <person name="Shu S."/>
            <person name="Goodstein D."/>
            <person name="Barry K."/>
            <person name="Futrell-Griggs M."/>
            <person name="Abernathy B."/>
            <person name="Du J."/>
            <person name="Tian Z."/>
            <person name="Zhu L."/>
            <person name="Gill N."/>
            <person name="Joshi T."/>
            <person name="Libault M."/>
            <person name="Sethuraman A."/>
            <person name="Zhang X."/>
            <person name="Shinozaki K."/>
            <person name="Nguyen H."/>
            <person name="Wing R."/>
            <person name="Cregan P."/>
            <person name="Specht J."/>
            <person name="Grimwood J."/>
            <person name="Rokhsar D."/>
            <person name="Stacey G."/>
            <person name="Shoemaker R."/>
            <person name="Jackson S."/>
        </authorList>
    </citation>
    <scope>NUCLEOTIDE SEQUENCE</scope>
    <source>
        <tissue evidence="12">Callus</tissue>
    </source>
</reference>
<keyword evidence="9 11" id="KW-0472">Membrane</keyword>
<accession>A0A0R0G008</accession>
<sequence>MGKVFNGVEEFSESRNVFKTVPALVLYLGAIHFNLALILWATVFLPLSKGLLVFGLLLVFVLIPVDENSIFGHKLSKYICKHICSYFPITLHVEEAKAFRPDQAYVFGYEPHSVFPIGIVALGDSTGFMPLAKTKFLASSAVRVFYIPFLRHIWTWLGFTPVTKQNFISSLEAGYSCILVPGGVRETFFMEPGCEIAFLKQRRGFVRIALQMGLPLVPVFCFGQTKAYKWWKPPGRLMQNLARFLKIIPLFFWGIYGSPIPFKNPLYIVVGRPIELEKNPEPTMEQVAKVHSQFVEALQDLFDRHKAHAGYTNLELKIF</sequence>
<keyword evidence="5 11" id="KW-0812">Transmembrane</keyword>
<evidence type="ECO:0000256" key="5">
    <source>
        <dbReference type="ARBA" id="ARBA00022692"/>
    </source>
</evidence>
<dbReference type="EMBL" id="CM000849">
    <property type="protein sequence ID" value="KRH07871.1"/>
    <property type="molecule type" value="Genomic_DNA"/>
</dbReference>
<comment type="similarity">
    <text evidence="2 11">Belongs to the diacylglycerol acyltransferase family.</text>
</comment>
<dbReference type="PANTHER" id="PTHR12317:SF66">
    <property type="entry name" value="ACYLTRANSFERASE"/>
    <property type="match status" value="1"/>
</dbReference>
<keyword evidence="7 11" id="KW-1133">Transmembrane helix</keyword>
<keyword evidence="14" id="KW-1185">Reference proteome</keyword>
<feature type="transmembrane region" description="Helical" evidence="11">
    <location>
        <begin position="21"/>
        <end position="41"/>
    </location>
</feature>
<keyword evidence="3" id="KW-0444">Lipid biosynthesis</keyword>
<evidence type="ECO:0000256" key="10">
    <source>
        <dbReference type="ARBA" id="ARBA00023315"/>
    </source>
</evidence>
<dbReference type="Gramene" id="KRH07871">
    <property type="protein sequence ID" value="KRH07871"/>
    <property type="gene ID" value="GLYMA_16G115800"/>
</dbReference>
<dbReference type="GO" id="GO:0004144">
    <property type="term" value="F:diacylglycerol O-acyltransferase activity"/>
    <property type="evidence" value="ECO:0000318"/>
    <property type="project" value="GO_Central"/>
</dbReference>
<dbReference type="EnsemblPlants" id="KRH07871">
    <property type="protein sequence ID" value="KRH07871"/>
    <property type="gene ID" value="GLYMA_16G115800"/>
</dbReference>
<keyword evidence="10" id="KW-0012">Acyltransferase</keyword>
<keyword evidence="4 11" id="KW-0808">Transferase</keyword>
<evidence type="ECO:0000256" key="2">
    <source>
        <dbReference type="ARBA" id="ARBA00005420"/>
    </source>
</evidence>
<evidence type="ECO:0000256" key="3">
    <source>
        <dbReference type="ARBA" id="ARBA00022516"/>
    </source>
</evidence>
<dbReference type="Proteomes" id="UP000008827">
    <property type="component" value="Chromosome 16"/>
</dbReference>
<comment type="subcellular location">
    <subcellularLocation>
        <location evidence="1 11">Endoplasmic reticulum membrane</location>
        <topology evidence="1 11">Multi-pass membrane protein</topology>
    </subcellularLocation>
</comment>